<dbReference type="PRINTS" id="PR00051">
    <property type="entry name" value="DNAA"/>
</dbReference>
<dbReference type="EMBL" id="QEWW01000004">
    <property type="protein sequence ID" value="PWD85829.1"/>
    <property type="molecule type" value="Genomic_DNA"/>
</dbReference>
<dbReference type="GO" id="GO:0005524">
    <property type="term" value="F:ATP binding"/>
    <property type="evidence" value="ECO:0007669"/>
    <property type="project" value="InterPro"/>
</dbReference>
<dbReference type="CDD" id="cd00009">
    <property type="entry name" value="AAA"/>
    <property type="match status" value="1"/>
</dbReference>
<dbReference type="EMBL" id="QEWV01000005">
    <property type="protein sequence ID" value="PWD91717.1"/>
    <property type="molecule type" value="Genomic_DNA"/>
</dbReference>
<accession>A0A2U2AQD9</accession>
<protein>
    <recommendedName>
        <fullName evidence="1">AAA+ ATPase domain-containing protein</fullName>
    </recommendedName>
</protein>
<gene>
    <name evidence="2" type="ORF">DC077_07300</name>
    <name evidence="3" type="ORF">DC078_06920</name>
</gene>
<dbReference type="InterPro" id="IPR003593">
    <property type="entry name" value="AAA+_ATPase"/>
</dbReference>
<dbReference type="PANTHER" id="PTHR30050">
    <property type="entry name" value="CHROMOSOMAL REPLICATION INITIATOR PROTEIN DNAA"/>
    <property type="match status" value="1"/>
</dbReference>
<comment type="caution">
    <text evidence="2">The sequence shown here is derived from an EMBL/GenBank/DDBJ whole genome shotgun (WGS) entry which is preliminary data.</text>
</comment>
<dbReference type="SMART" id="SM00382">
    <property type="entry name" value="AAA"/>
    <property type="match status" value="1"/>
</dbReference>
<evidence type="ECO:0000313" key="2">
    <source>
        <dbReference type="EMBL" id="PWD85829.1"/>
    </source>
</evidence>
<evidence type="ECO:0000313" key="5">
    <source>
        <dbReference type="Proteomes" id="UP000245217"/>
    </source>
</evidence>
<keyword evidence="5" id="KW-1185">Reference proteome</keyword>
<dbReference type="PANTHER" id="PTHR30050:SF4">
    <property type="entry name" value="ATP-BINDING PROTEIN RV3427C IN INSERTION SEQUENCE-RELATED"/>
    <property type="match status" value="1"/>
</dbReference>
<dbReference type="Pfam" id="PF01695">
    <property type="entry name" value="IstB_IS21"/>
    <property type="match status" value="1"/>
</dbReference>
<evidence type="ECO:0000313" key="4">
    <source>
        <dbReference type="Proteomes" id="UP000245059"/>
    </source>
</evidence>
<proteinExistence type="predicted"/>
<name>A0A2U2AQD9_9GAMM</name>
<dbReference type="SUPFAM" id="SSF52540">
    <property type="entry name" value="P-loop containing nucleoside triphosphate hydrolases"/>
    <property type="match status" value="1"/>
</dbReference>
<reference evidence="4 5" key="2">
    <citation type="submission" date="2018-05" db="EMBL/GenBank/DDBJ databases">
        <title>Ignatzschineria dubaiensis sp. nov., isolated from necrotic foot tissues of dromedaries (Camelus dromedarius) and associated maggots in Dubai, United Arab Emirates.</title>
        <authorList>
            <person name="Tsang C.C."/>
            <person name="Tang J.Y.M."/>
            <person name="Fong J.Y.H."/>
            <person name="Kinne J."/>
            <person name="Lee H.H."/>
            <person name="Joseph M."/>
            <person name="Jose S."/>
            <person name="Schuster R.K."/>
            <person name="Tang Y."/>
            <person name="Sivakumar S."/>
            <person name="Chen J.H.K."/>
            <person name="Teng J.L.L."/>
            <person name="Lau S.K.P."/>
            <person name="Wernery U."/>
            <person name="Woo P.C.Y."/>
        </authorList>
    </citation>
    <scope>NUCLEOTIDE SEQUENCE [LARGE SCALE GENOMIC DNA]</scope>
    <source>
        <strain evidence="4">UAE-HKU57</strain>
        <strain evidence="5">UAE-HKU58</strain>
    </source>
</reference>
<dbReference type="AlphaFoldDB" id="A0A2U2AQD9"/>
<dbReference type="InterPro" id="IPR020591">
    <property type="entry name" value="Chromosome_initiator_DnaA-like"/>
</dbReference>
<feature type="domain" description="AAA+ ATPase" evidence="1">
    <location>
        <begin position="133"/>
        <end position="261"/>
    </location>
</feature>
<organism evidence="2 4">
    <name type="scientific">Ignatzschineria cameli</name>
    <dbReference type="NCBI Taxonomy" id="2182793"/>
    <lineage>
        <taxon>Bacteria</taxon>
        <taxon>Pseudomonadati</taxon>
        <taxon>Pseudomonadota</taxon>
        <taxon>Gammaproteobacteria</taxon>
        <taxon>Cardiobacteriales</taxon>
        <taxon>Ignatzschineriaceae</taxon>
        <taxon>Ignatzschineria</taxon>
    </lineage>
</organism>
<evidence type="ECO:0000313" key="3">
    <source>
        <dbReference type="EMBL" id="PWD91717.1"/>
    </source>
</evidence>
<dbReference type="Gene3D" id="3.40.50.300">
    <property type="entry name" value="P-loop containing nucleotide triphosphate hydrolases"/>
    <property type="match status" value="1"/>
</dbReference>
<reference evidence="2" key="1">
    <citation type="journal article" date="2018" name="Genome Announc.">
        <title>Ignatzschineria cameli sp. nov., isolated from necrotic foot tissue of dromedaries (Camelus dromedarius) and associated maggots (Wohlfahrtia species) in Dubai.</title>
        <authorList>
            <person name="Tsang C.C."/>
            <person name="Tang J.Y."/>
            <person name="Fong J.Y."/>
            <person name="Kinne J."/>
            <person name="Lee H.H."/>
            <person name="Joseph M."/>
            <person name="Jose S."/>
            <person name="Schuster R.K."/>
            <person name="Tang Y."/>
            <person name="Sivakumar S."/>
            <person name="Chen J.H."/>
            <person name="Teng J.L."/>
            <person name="Lau S.K."/>
            <person name="Wernery U."/>
            <person name="Woo P.C."/>
        </authorList>
    </citation>
    <scope>NUCLEOTIDE SEQUENCE</scope>
    <source>
        <strain evidence="2">UAE-HKU57</strain>
        <strain evidence="3">UAE-HKU58</strain>
    </source>
</reference>
<dbReference type="InterPro" id="IPR002611">
    <property type="entry name" value="IstB_ATP-bd"/>
</dbReference>
<sequence length="275" mass="31159">MTLTVKITAHRLFLNICGNRGKIMKQIQQFLNKPMPINEVVTNDWIIDTTEICEKHGEYISSIKRGLESRAIPDCPKCRQERELKSKLGGKDGIAKRFTRCSFDNYEVNHESQAQIKDILESFARDFEDHLEMGTPVLLLGGVGTGKTHLACSIANEIADRGYNSIFRSVSALVRSIRDCWGRNGEEAKLIELYKNIDLLIIDEVGVQAGSDNERNILFDIINGRYEEMKPTIMISNLKIEDFTKAVGQRIASRIQHEGLLLPFAWRDYRAAQGA</sequence>
<dbReference type="Proteomes" id="UP000245217">
    <property type="component" value="Unassembled WGS sequence"/>
</dbReference>
<dbReference type="GO" id="GO:0006260">
    <property type="term" value="P:DNA replication"/>
    <property type="evidence" value="ECO:0007669"/>
    <property type="project" value="TreeGrafter"/>
</dbReference>
<evidence type="ECO:0000259" key="1">
    <source>
        <dbReference type="SMART" id="SM00382"/>
    </source>
</evidence>
<dbReference type="InterPro" id="IPR027417">
    <property type="entry name" value="P-loop_NTPase"/>
</dbReference>
<dbReference type="Proteomes" id="UP000245059">
    <property type="component" value="Unassembled WGS sequence"/>
</dbReference>